<reference evidence="1" key="1">
    <citation type="submission" date="2020-06" db="EMBL/GenBank/DDBJ databases">
        <title>Characterization of fructooligosaccharide metabolism and fructooligosaccharide-degrading enzymes in human commensal butyrate producers.</title>
        <authorList>
            <person name="Tanno H."/>
            <person name="Fujii T."/>
            <person name="Hirano K."/>
            <person name="Maeno S."/>
            <person name="Tonozuka T."/>
            <person name="Sakamoto M."/>
            <person name="Ohkuma M."/>
            <person name="Tochio T."/>
            <person name="Endo A."/>
        </authorList>
    </citation>
    <scope>NUCLEOTIDE SEQUENCE</scope>
    <source>
        <strain evidence="1">JCM 31265</strain>
    </source>
</reference>
<name>A0AAI9K2W8_9FIRM</name>
<organism evidence="1 2">
    <name type="scientific">Coprococcus eutactus</name>
    <dbReference type="NCBI Taxonomy" id="33043"/>
    <lineage>
        <taxon>Bacteria</taxon>
        <taxon>Bacillati</taxon>
        <taxon>Bacillota</taxon>
        <taxon>Clostridia</taxon>
        <taxon>Lachnospirales</taxon>
        <taxon>Lachnospiraceae</taxon>
        <taxon>Coprococcus</taxon>
    </lineage>
</organism>
<dbReference type="EMBL" id="BLYL01000010">
    <property type="protein sequence ID" value="GFO94764.1"/>
    <property type="molecule type" value="Genomic_DNA"/>
</dbReference>
<accession>A0AAI9K2W8</accession>
<protein>
    <submittedName>
        <fullName evidence="1">Uncharacterized protein</fullName>
    </submittedName>
</protein>
<dbReference type="AlphaFoldDB" id="A0AAI9K2W8"/>
<evidence type="ECO:0000313" key="2">
    <source>
        <dbReference type="Proteomes" id="UP000660047"/>
    </source>
</evidence>
<gene>
    <name evidence="1" type="ORF">COEU31_18100</name>
</gene>
<proteinExistence type="predicted"/>
<comment type="caution">
    <text evidence="1">The sequence shown here is derived from an EMBL/GenBank/DDBJ whole genome shotgun (WGS) entry which is preliminary data.</text>
</comment>
<evidence type="ECO:0000313" key="1">
    <source>
        <dbReference type="EMBL" id="GFO94764.1"/>
    </source>
</evidence>
<dbReference type="RefSeq" id="WP_055223516.1">
    <property type="nucleotide sequence ID" value="NZ_BLYL01000010.1"/>
</dbReference>
<dbReference type="Proteomes" id="UP000660047">
    <property type="component" value="Unassembled WGS sequence"/>
</dbReference>
<sequence length="570" mass="66098">MSKYVYLFELDSVRKTDEEIIAGQAALYDEIVTNGNIVVLTYNQMVDSRGFFSLLKNGEYKEALLKLFDSGVIKISQYGDIRTVSQYLMDSIEDDKQFIYSALPLKYSQKRLTAIMKRCLLYSDLSEIYEYGQMALALKKNENGEQHNDDYKNRRDELIDIFVEVDKNGEHQTNLSWDAMAEILENLYSFMETVIKLSMMHDIYISPRADGELGCWKFSSILDKVIRLYVPKDNVELWGSAQTILDNIYKQNKNENNRSVYIRKLKKLVETGTNVKGCQYAQAIVDLCYNYACESSISNVSRHYDVMDLEDWGSACHGENTFECDFSKRLKRTWDGGRKRDERYLVDEKNDFKTFKLGKYSPPKIVNAARIVGYVKDKPEIDRNYVFYYENNAKKDKHRRKLKLLCGILKKIVFAILCFLIVISPELTGDYWTAKAMQNSWIKPAVAFWNSVPSGIQTMVMLIITEIVTSLIAKIPGLDALSLSESLAEIWQLLRDMVRITFRKSKAYVNSVMKGLDNSEHFCEGEKIRYTLTKELKRYLKLCEDRNITNEDSEYKSYPIASLDTLEARK</sequence>